<gene>
    <name evidence="2" type="ORF">NOCA2790033</name>
</gene>
<dbReference type="EMBL" id="CZKA01000077">
    <property type="protein sequence ID" value="CUR60494.1"/>
    <property type="molecule type" value="Genomic_DNA"/>
</dbReference>
<evidence type="ECO:0000256" key="1">
    <source>
        <dbReference type="SAM" id="Phobius"/>
    </source>
</evidence>
<keyword evidence="1" id="KW-0812">Transmembrane</keyword>
<proteinExistence type="predicted"/>
<protein>
    <submittedName>
        <fullName evidence="2">Uncharacterized protein</fullName>
    </submittedName>
</protein>
<organism evidence="2">
    <name type="scientific">metagenome</name>
    <dbReference type="NCBI Taxonomy" id="256318"/>
    <lineage>
        <taxon>unclassified sequences</taxon>
        <taxon>metagenomes</taxon>
    </lineage>
</organism>
<sequence>MSLTQVQKWVMSALAVTTILHLAAGLMLAAYFIDDDRADARIGLVVIAGAFSVIAVAAGRAIHGHRLVSPWLLLGLIPPAIGAWLIFS</sequence>
<accession>A0A2P2CER9</accession>
<feature type="transmembrane region" description="Helical" evidence="1">
    <location>
        <begin position="12"/>
        <end position="33"/>
    </location>
</feature>
<keyword evidence="1" id="KW-1133">Transmembrane helix</keyword>
<feature type="transmembrane region" description="Helical" evidence="1">
    <location>
        <begin position="42"/>
        <end position="62"/>
    </location>
</feature>
<feature type="transmembrane region" description="Helical" evidence="1">
    <location>
        <begin position="68"/>
        <end position="87"/>
    </location>
</feature>
<name>A0A2P2CER9_9ZZZZ</name>
<evidence type="ECO:0000313" key="2">
    <source>
        <dbReference type="EMBL" id="CUR60494.1"/>
    </source>
</evidence>
<dbReference type="AlphaFoldDB" id="A0A2P2CER9"/>
<reference evidence="2" key="1">
    <citation type="submission" date="2015-08" db="EMBL/GenBank/DDBJ databases">
        <authorList>
            <person name="Babu N.S."/>
            <person name="Beckwith C.J."/>
            <person name="Beseler K.G."/>
            <person name="Brison A."/>
            <person name="Carone J.V."/>
            <person name="Caskin T.P."/>
            <person name="Diamond M."/>
            <person name="Durham M.E."/>
            <person name="Foxe J.M."/>
            <person name="Go M."/>
            <person name="Henderson B.A."/>
            <person name="Jones I.B."/>
            <person name="McGettigan J.A."/>
            <person name="Micheletti S.J."/>
            <person name="Nasrallah M.E."/>
            <person name="Ortiz D."/>
            <person name="Piller C.R."/>
            <person name="Privatt S.R."/>
            <person name="Schneider S.L."/>
            <person name="Sharp S."/>
            <person name="Smith T.C."/>
            <person name="Stanton J.D."/>
            <person name="Ullery H.E."/>
            <person name="Wilson R.J."/>
            <person name="Serrano M.G."/>
            <person name="Buck G."/>
            <person name="Lee V."/>
            <person name="Wang Y."/>
            <person name="Carvalho R."/>
            <person name="Voegtly L."/>
            <person name="Shi R."/>
            <person name="Duckworth R."/>
            <person name="Johnson A."/>
            <person name="Loviza R."/>
            <person name="Walstead R."/>
            <person name="Shah Z."/>
            <person name="Kiflezghi M."/>
            <person name="Wade K."/>
            <person name="Ball S.L."/>
            <person name="Bradley K.W."/>
            <person name="Asai D.J."/>
            <person name="Bowman C.A."/>
            <person name="Russell D.A."/>
            <person name="Pope W.H."/>
            <person name="Jacobs-Sera D."/>
            <person name="Hendrix R.W."/>
            <person name="Hatfull G.F."/>
        </authorList>
    </citation>
    <scope>NUCLEOTIDE SEQUENCE</scope>
</reference>
<keyword evidence="1" id="KW-0472">Membrane</keyword>